<feature type="chain" id="PRO_5040369266" description="Secreted protein" evidence="2">
    <location>
        <begin position="32"/>
        <end position="119"/>
    </location>
</feature>
<keyword evidence="2" id="KW-0732">Signal</keyword>
<organism evidence="4 5">
    <name type="scientific">Corynebacterium pygosceleis</name>
    <dbReference type="NCBI Taxonomy" id="2800406"/>
    <lineage>
        <taxon>Bacteria</taxon>
        <taxon>Bacillati</taxon>
        <taxon>Actinomycetota</taxon>
        <taxon>Actinomycetes</taxon>
        <taxon>Mycobacteriales</taxon>
        <taxon>Corynebacteriaceae</taxon>
        <taxon>Corynebacterium</taxon>
    </lineage>
</organism>
<feature type="transmembrane region" description="Helical" evidence="1">
    <location>
        <begin position="88"/>
        <end position="109"/>
    </location>
</feature>
<dbReference type="AlphaFoldDB" id="A0A9Q4GKY0"/>
<evidence type="ECO:0000313" key="6">
    <source>
        <dbReference type="Proteomes" id="UP001081709"/>
    </source>
</evidence>
<comment type="caution">
    <text evidence="4">The sequence shown here is derived from an EMBL/GenBank/DDBJ whole genome shotgun (WGS) entry which is preliminary data.</text>
</comment>
<evidence type="ECO:0008006" key="7">
    <source>
        <dbReference type="Google" id="ProtNLM"/>
    </source>
</evidence>
<gene>
    <name evidence="3" type="ORF">OS125_00355</name>
    <name evidence="4" type="ORF">OS129_02885</name>
</gene>
<dbReference type="InterPro" id="IPR006311">
    <property type="entry name" value="TAT_signal"/>
</dbReference>
<keyword evidence="1" id="KW-0472">Membrane</keyword>
<evidence type="ECO:0000256" key="1">
    <source>
        <dbReference type="SAM" id="Phobius"/>
    </source>
</evidence>
<keyword evidence="1" id="KW-0812">Transmembrane</keyword>
<accession>A0A9Q4GKY0</accession>
<dbReference type="Proteomes" id="UP001081709">
    <property type="component" value="Unassembled WGS sequence"/>
</dbReference>
<dbReference type="RefSeq" id="WP_200254849.1">
    <property type="nucleotide sequence ID" value="NZ_JAENIQ020000002.1"/>
</dbReference>
<protein>
    <recommendedName>
        <fullName evidence="7">Secreted protein</fullName>
    </recommendedName>
</protein>
<dbReference type="Proteomes" id="UP001071478">
    <property type="component" value="Unassembled WGS sequence"/>
</dbReference>
<feature type="signal peptide" evidence="2">
    <location>
        <begin position="1"/>
        <end position="31"/>
    </location>
</feature>
<evidence type="ECO:0000313" key="5">
    <source>
        <dbReference type="Proteomes" id="UP001071478"/>
    </source>
</evidence>
<evidence type="ECO:0000313" key="3">
    <source>
        <dbReference type="EMBL" id="MCX7443700.1"/>
    </source>
</evidence>
<name>A0A9Q4GKY0_9CORY</name>
<proteinExistence type="predicted"/>
<dbReference type="EMBL" id="JAPMKV010000001">
    <property type="protein sequence ID" value="MCX7443700.1"/>
    <property type="molecule type" value="Genomic_DNA"/>
</dbReference>
<keyword evidence="6" id="KW-1185">Reference proteome</keyword>
<evidence type="ECO:0000256" key="2">
    <source>
        <dbReference type="SAM" id="SignalP"/>
    </source>
</evidence>
<keyword evidence="1" id="KW-1133">Transmembrane helix</keyword>
<dbReference type="EMBL" id="JAPMKU010000001">
    <property type="protein sequence ID" value="MCX7467825.1"/>
    <property type="molecule type" value="Genomic_DNA"/>
</dbReference>
<dbReference type="PROSITE" id="PS51318">
    <property type="entry name" value="TAT"/>
    <property type="match status" value="1"/>
</dbReference>
<reference evidence="4" key="1">
    <citation type="submission" date="2022-11" db="EMBL/GenBank/DDBJ databases">
        <title>Corynebacterium sp. isolated from Penguins.</title>
        <authorList>
            <person name="Sedlar K."/>
            <person name="Svec P."/>
        </authorList>
    </citation>
    <scope>NUCLEOTIDE SEQUENCE</scope>
    <source>
        <strain evidence="3">P7003</strain>
        <strain evidence="4">P7374</strain>
    </source>
</reference>
<sequence>MRNPTHRLRRAALSGALALTLAAGAVAPAVADDRTGAPADAVQAVEVAKKTGTGSSDLGSVSDNDFSSRAGADGAQKWFDGSPGWARALISFAVVAVALDVLGVLAGPVRSMLFNLLPR</sequence>
<evidence type="ECO:0000313" key="4">
    <source>
        <dbReference type="EMBL" id="MCX7467825.1"/>
    </source>
</evidence>